<keyword evidence="2" id="KW-1185">Reference proteome</keyword>
<dbReference type="RefSeq" id="WP_253447053.1">
    <property type="nucleotide sequence ID" value="NZ_JALJYF010000001.1"/>
</dbReference>
<organism evidence="1 2">
    <name type="scientific">Natronospira proteinivora</name>
    <dbReference type="NCBI Taxonomy" id="1807133"/>
    <lineage>
        <taxon>Bacteria</taxon>
        <taxon>Pseudomonadati</taxon>
        <taxon>Pseudomonadota</taxon>
        <taxon>Gammaproteobacteria</taxon>
        <taxon>Natronospirales</taxon>
        <taxon>Natronospiraceae</taxon>
        <taxon>Natronospira</taxon>
    </lineage>
</organism>
<name>A0ABT1G7P6_9GAMM</name>
<reference evidence="1 2" key="1">
    <citation type="submission" date="2022-03" db="EMBL/GenBank/DDBJ databases">
        <title>Genomic Encyclopedia of Type Strains, Phase III (KMG-III): the genomes of soil and plant-associated and newly described type strains.</title>
        <authorList>
            <person name="Whitman W."/>
        </authorList>
    </citation>
    <scope>NUCLEOTIDE SEQUENCE [LARGE SCALE GENOMIC DNA]</scope>
    <source>
        <strain evidence="1 2">BSker1</strain>
    </source>
</reference>
<evidence type="ECO:0000313" key="2">
    <source>
        <dbReference type="Proteomes" id="UP001523550"/>
    </source>
</evidence>
<accession>A0ABT1G7P6</accession>
<comment type="caution">
    <text evidence="1">The sequence shown here is derived from an EMBL/GenBank/DDBJ whole genome shotgun (WGS) entry which is preliminary data.</text>
</comment>
<sequence>MLRRITDESGVRWDIARGHESYGAMVILFCECRGSRVMKSYIYADNAMDADAEIDGLSDQDLLDRLAEAQPALDPPG</sequence>
<dbReference type="Proteomes" id="UP001523550">
    <property type="component" value="Unassembled WGS sequence"/>
</dbReference>
<gene>
    <name evidence="1" type="ORF">J2T60_001287</name>
</gene>
<evidence type="ECO:0000313" key="1">
    <source>
        <dbReference type="EMBL" id="MCP1727322.1"/>
    </source>
</evidence>
<dbReference type="EMBL" id="JALJYF010000001">
    <property type="protein sequence ID" value="MCP1727322.1"/>
    <property type="molecule type" value="Genomic_DNA"/>
</dbReference>
<protein>
    <submittedName>
        <fullName evidence="1">Uncharacterized protein</fullName>
    </submittedName>
</protein>
<proteinExistence type="predicted"/>